<organism evidence="7 8">
    <name type="scientific">Legionella shakespearei DSM 23087</name>
    <dbReference type="NCBI Taxonomy" id="1122169"/>
    <lineage>
        <taxon>Bacteria</taxon>
        <taxon>Pseudomonadati</taxon>
        <taxon>Pseudomonadota</taxon>
        <taxon>Gammaproteobacteria</taxon>
        <taxon>Legionellales</taxon>
        <taxon>Legionellaceae</taxon>
        <taxon>Legionella</taxon>
    </lineage>
</organism>
<evidence type="ECO:0000256" key="4">
    <source>
        <dbReference type="ARBA" id="ARBA00022827"/>
    </source>
</evidence>
<sequence length="429" mass="47634">MTDKANIVIVGGGVAGMEIATQLGNRLGRAQKAIITLIDKDSSHIWKPILHKIAAGTNDLSQQQVSFVAHASQHYFTYSPGEMSGIDREKKLIYLEPITMLDGSVAVEKRTVHYDILIMAVGSCANDFNIPGISQFCYFIDSRIQARMFNRLVRMHLFRCAMNNDPLTVSVVGGGATGVELVAELAQLVEIAESYRFDLNKKIHINLIENGPRLLAAFPEKISRAVEEQLKKLGINVLNNTQVTSAEKEGLHLSDGRFLKSALMVWAAGVKGPDFLKHMDNLVTAKNNMLCVKPTLQTTLDDSIFAIGDCAYCMDESQKAPLPPTAQVAHQQASYLIKEIPRYLEGKPLPPFVYRHLGGIVSLGKYNAFGSLGKYGVFPGGFIQGKIAQYTYDFIYRSHQKRLHGILKGYLLWLSERINKIIRPQARLD</sequence>
<comment type="caution">
    <text evidence="7">The sequence shown here is derived from an EMBL/GenBank/DDBJ whole genome shotgun (WGS) entry which is preliminary data.</text>
</comment>
<evidence type="ECO:0000313" key="7">
    <source>
        <dbReference type="EMBL" id="KTD65972.1"/>
    </source>
</evidence>
<comment type="cofactor">
    <cofactor evidence="1">
        <name>FAD</name>
        <dbReference type="ChEBI" id="CHEBI:57692"/>
    </cofactor>
</comment>
<dbReference type="InterPro" id="IPR036188">
    <property type="entry name" value="FAD/NAD-bd_sf"/>
</dbReference>
<dbReference type="AlphaFoldDB" id="A0A0W0ZA38"/>
<dbReference type="PRINTS" id="PR00368">
    <property type="entry name" value="FADPNR"/>
</dbReference>
<keyword evidence="3" id="KW-0285">Flavoprotein</keyword>
<dbReference type="EC" id="1.16.1.-" evidence="7"/>
<dbReference type="RefSeq" id="WP_018577231.1">
    <property type="nucleotide sequence ID" value="NZ_KB892397.1"/>
</dbReference>
<evidence type="ECO:0000256" key="5">
    <source>
        <dbReference type="ARBA" id="ARBA00023002"/>
    </source>
</evidence>
<dbReference type="PANTHER" id="PTHR42913">
    <property type="entry name" value="APOPTOSIS-INDUCING FACTOR 1"/>
    <property type="match status" value="1"/>
</dbReference>
<comment type="similarity">
    <text evidence="2">Belongs to the NADH dehydrogenase family.</text>
</comment>
<dbReference type="GO" id="GO:0003955">
    <property type="term" value="F:NAD(P)H dehydrogenase (quinone) activity"/>
    <property type="evidence" value="ECO:0007669"/>
    <property type="project" value="TreeGrafter"/>
</dbReference>
<dbReference type="eggNOG" id="COG1252">
    <property type="taxonomic scope" value="Bacteria"/>
</dbReference>
<dbReference type="InterPro" id="IPR023753">
    <property type="entry name" value="FAD/NAD-binding_dom"/>
</dbReference>
<reference evidence="7 8" key="1">
    <citation type="submission" date="2015-11" db="EMBL/GenBank/DDBJ databases">
        <title>Genomic analysis of 38 Legionella species identifies large and diverse effector repertoires.</title>
        <authorList>
            <person name="Burstein D."/>
            <person name="Amaro F."/>
            <person name="Zusman T."/>
            <person name="Lifshitz Z."/>
            <person name="Cohen O."/>
            <person name="Gilbert J.A."/>
            <person name="Pupko T."/>
            <person name="Shuman H.A."/>
            <person name="Segal G."/>
        </authorList>
    </citation>
    <scope>NUCLEOTIDE SEQUENCE [LARGE SCALE GENOMIC DNA]</scope>
    <source>
        <strain evidence="7 8">ATCC 49655</strain>
    </source>
</reference>
<dbReference type="Proteomes" id="UP000054600">
    <property type="component" value="Unassembled WGS sequence"/>
</dbReference>
<evidence type="ECO:0000256" key="2">
    <source>
        <dbReference type="ARBA" id="ARBA00005272"/>
    </source>
</evidence>
<evidence type="ECO:0000256" key="3">
    <source>
        <dbReference type="ARBA" id="ARBA00022630"/>
    </source>
</evidence>
<keyword evidence="4" id="KW-0274">FAD</keyword>
<keyword evidence="5 7" id="KW-0560">Oxidoreductase</keyword>
<gene>
    <name evidence="7" type="primary">ndh</name>
    <name evidence="7" type="ORF">Lsha_0179</name>
</gene>
<proteinExistence type="inferred from homology"/>
<dbReference type="PANTHER" id="PTHR42913:SF3">
    <property type="entry name" value="64 KDA MITOCHONDRIAL NADH DEHYDROGENASE (EUROFUNG)"/>
    <property type="match status" value="1"/>
</dbReference>
<dbReference type="InterPro" id="IPR051169">
    <property type="entry name" value="NADH-Q_oxidoreductase"/>
</dbReference>
<accession>A0A0W0ZA38</accession>
<name>A0A0W0ZA38_9GAMM</name>
<dbReference type="PATRIC" id="fig|1122169.6.peg.198"/>
<dbReference type="PRINTS" id="PR00411">
    <property type="entry name" value="PNDRDTASEI"/>
</dbReference>
<dbReference type="Gene3D" id="3.50.50.100">
    <property type="match status" value="1"/>
</dbReference>
<keyword evidence="8" id="KW-1185">Reference proteome</keyword>
<dbReference type="SUPFAM" id="SSF51905">
    <property type="entry name" value="FAD/NAD(P)-binding domain"/>
    <property type="match status" value="1"/>
</dbReference>
<feature type="domain" description="FAD/NAD(P)-binding" evidence="6">
    <location>
        <begin position="6"/>
        <end position="333"/>
    </location>
</feature>
<protein>
    <submittedName>
        <fullName evidence="7">Respiratory NADH dehydrogenase 2/cupric reductase</fullName>
        <ecNumber evidence="7">1.16.1.-</ecNumber>
    </submittedName>
</protein>
<dbReference type="EMBL" id="LNYW01000008">
    <property type="protein sequence ID" value="KTD65972.1"/>
    <property type="molecule type" value="Genomic_DNA"/>
</dbReference>
<evidence type="ECO:0000259" key="6">
    <source>
        <dbReference type="Pfam" id="PF07992"/>
    </source>
</evidence>
<evidence type="ECO:0000313" key="8">
    <source>
        <dbReference type="Proteomes" id="UP000054600"/>
    </source>
</evidence>
<dbReference type="OrthoDB" id="9781621at2"/>
<evidence type="ECO:0000256" key="1">
    <source>
        <dbReference type="ARBA" id="ARBA00001974"/>
    </source>
</evidence>
<dbReference type="GO" id="GO:0019646">
    <property type="term" value="P:aerobic electron transport chain"/>
    <property type="evidence" value="ECO:0007669"/>
    <property type="project" value="TreeGrafter"/>
</dbReference>
<dbReference type="STRING" id="1122169.Lsha_0179"/>
<dbReference type="Pfam" id="PF07992">
    <property type="entry name" value="Pyr_redox_2"/>
    <property type="match status" value="1"/>
</dbReference>